<accession>A0ABD6E724</accession>
<feature type="domain" description="Rab-GAP TBC" evidence="2">
    <location>
        <begin position="107"/>
        <end position="343"/>
    </location>
</feature>
<dbReference type="Proteomes" id="UP001608902">
    <property type="component" value="Unassembled WGS sequence"/>
</dbReference>
<dbReference type="Gene3D" id="1.10.472.80">
    <property type="entry name" value="Ypt/Rab-GAP domain of gyp1p, domain 3"/>
    <property type="match status" value="1"/>
</dbReference>
<proteinExistence type="predicted"/>
<dbReference type="InterPro" id="IPR035969">
    <property type="entry name" value="Rab-GAP_TBC_sf"/>
</dbReference>
<dbReference type="SUPFAM" id="SSF47923">
    <property type="entry name" value="Ypt/Rab-GAP domain of gyp1p"/>
    <property type="match status" value="2"/>
</dbReference>
<name>A0ABD6E724_9BILA</name>
<evidence type="ECO:0000256" key="1">
    <source>
        <dbReference type="ARBA" id="ARBA00022468"/>
    </source>
</evidence>
<organism evidence="3 4">
    <name type="scientific">Gnathostoma spinigerum</name>
    <dbReference type="NCBI Taxonomy" id="75299"/>
    <lineage>
        <taxon>Eukaryota</taxon>
        <taxon>Metazoa</taxon>
        <taxon>Ecdysozoa</taxon>
        <taxon>Nematoda</taxon>
        <taxon>Chromadorea</taxon>
        <taxon>Rhabditida</taxon>
        <taxon>Spirurina</taxon>
        <taxon>Gnathostomatomorpha</taxon>
        <taxon>Gnathostomatoidea</taxon>
        <taxon>Gnathostomatidae</taxon>
        <taxon>Gnathostoma</taxon>
    </lineage>
</organism>
<dbReference type="GO" id="GO:0005096">
    <property type="term" value="F:GTPase activator activity"/>
    <property type="evidence" value="ECO:0007669"/>
    <property type="project" value="UniProtKB-KW"/>
</dbReference>
<dbReference type="Gene3D" id="1.10.8.1310">
    <property type="match status" value="1"/>
</dbReference>
<keyword evidence="1" id="KW-0343">GTPase activation</keyword>
<dbReference type="InterPro" id="IPR045913">
    <property type="entry name" value="TBC20/Gyp8-like"/>
</dbReference>
<dbReference type="EMBL" id="JBGFUD010001185">
    <property type="protein sequence ID" value="MFH4975899.1"/>
    <property type="molecule type" value="Genomic_DNA"/>
</dbReference>
<dbReference type="Pfam" id="PF00566">
    <property type="entry name" value="RabGAP-TBC"/>
    <property type="match status" value="1"/>
</dbReference>
<evidence type="ECO:0000313" key="3">
    <source>
        <dbReference type="EMBL" id="MFH4975899.1"/>
    </source>
</evidence>
<evidence type="ECO:0000313" key="4">
    <source>
        <dbReference type="Proteomes" id="UP001608902"/>
    </source>
</evidence>
<gene>
    <name evidence="3" type="ORF">AB6A40_002608</name>
</gene>
<sequence>MNGNLWTTEAWWISKDGHALTRLFVFLFIFVMDCDVVSPILIEECSKSGVGGSLETNLRDGNPLPIAIDRMLRTKCHRMLQFIKAHEDSLSSEIVQLREFACTPGGLVLDEIRSIVWPILASSLLKDNLTEEQHEDEETAGSESDFESALSMFTLDEGGGKENDENSSDCSNILSVIGGPSLDDLKSHKQWNQVELDVQRTLARFPPNISDEHRHDLQMELTPLIVRILWDSPRFNYYQGFHDVCLTLLLAVGAEKAEKIAHLLAKSGIFNRYLLHSLEDTVLRDLDMMYVILWKNDPELENRMRSLEVGSLFALSWPLTWFSHSFHHYHQIVLCFDLFFSTHPLMPVYLTSAVVLWRSSSVLSVSQDMPTVHHLLNIVPDELPVYALIADAQDLFRLLPPSLVRKKFMDDYRKVLQSKGTRRSTLPVTSLRAWLIAGTATAAIYMLSKYLFNPS</sequence>
<dbReference type="PANTHER" id="PTHR20913">
    <property type="entry name" value="TBC1 DOMAIN FAMILY MEMBER 20/GTPASE"/>
    <property type="match status" value="1"/>
</dbReference>
<dbReference type="AlphaFoldDB" id="A0ABD6E724"/>
<protein>
    <recommendedName>
        <fullName evidence="2">Rab-GAP TBC domain-containing protein</fullName>
    </recommendedName>
</protein>
<dbReference type="InterPro" id="IPR000195">
    <property type="entry name" value="Rab-GAP-TBC_dom"/>
</dbReference>
<keyword evidence="4" id="KW-1185">Reference proteome</keyword>
<dbReference type="PROSITE" id="PS50086">
    <property type="entry name" value="TBC_RABGAP"/>
    <property type="match status" value="1"/>
</dbReference>
<evidence type="ECO:0000259" key="2">
    <source>
        <dbReference type="PROSITE" id="PS50086"/>
    </source>
</evidence>
<reference evidence="3 4" key="1">
    <citation type="submission" date="2024-08" db="EMBL/GenBank/DDBJ databases">
        <title>Gnathostoma spinigerum genome.</title>
        <authorList>
            <person name="Gonzalez-Bertolin B."/>
            <person name="Monzon S."/>
            <person name="Zaballos A."/>
            <person name="Jimenez P."/>
            <person name="Dekumyoy P."/>
            <person name="Varona S."/>
            <person name="Cuesta I."/>
            <person name="Sumanam S."/>
            <person name="Adisakwattana P."/>
            <person name="Gasser R.B."/>
            <person name="Hernandez-Gonzalez A."/>
            <person name="Young N.D."/>
            <person name="Perteguer M.J."/>
        </authorList>
    </citation>
    <scope>NUCLEOTIDE SEQUENCE [LARGE SCALE GENOMIC DNA]</scope>
    <source>
        <strain evidence="3">AL3</strain>
        <tissue evidence="3">Liver</tissue>
    </source>
</reference>
<dbReference type="PANTHER" id="PTHR20913:SF7">
    <property type="entry name" value="RE60063P"/>
    <property type="match status" value="1"/>
</dbReference>
<comment type="caution">
    <text evidence="3">The sequence shown here is derived from an EMBL/GenBank/DDBJ whole genome shotgun (WGS) entry which is preliminary data.</text>
</comment>